<accession>A0A3Q0J8H5</accession>
<dbReference type="InterPro" id="IPR032071">
    <property type="entry name" value="DUF4806"/>
</dbReference>
<dbReference type="GeneID" id="103516583"/>
<dbReference type="RefSeq" id="XP_026684736.1">
    <property type="nucleotide sequence ID" value="XM_026828935.1"/>
</dbReference>
<name>A0A3Q0J8H5_DIACI</name>
<keyword evidence="2" id="KW-1185">Reference proteome</keyword>
<dbReference type="PANTHER" id="PTHR34153">
    <property type="entry name" value="SI:CH211-262H13.3-RELATED-RELATED"/>
    <property type="match status" value="1"/>
</dbReference>
<dbReference type="PANTHER" id="PTHR34153:SF2">
    <property type="entry name" value="SI:CH211-262H13.3-RELATED"/>
    <property type="match status" value="1"/>
</dbReference>
<protein>
    <submittedName>
        <fullName evidence="3">Uncharacterized protein LOC103516583</fullName>
    </submittedName>
</protein>
<evidence type="ECO:0000259" key="1">
    <source>
        <dbReference type="Pfam" id="PF16064"/>
    </source>
</evidence>
<dbReference type="Pfam" id="PF16064">
    <property type="entry name" value="DUF4806"/>
    <property type="match status" value="1"/>
</dbReference>
<sequence length="176" mass="20037">MLQKTVNHLMTRREAASSSTELQDLLKKLPLKTPLDVEIFQDNLTDSGQRVLVQHFKLVSGSHLLNFVRNIIRSIFKDECLTAYCWTGSEKKKSFQKLLLCSIIIDAIEGSTFVIGNRIEYVRVIRDYLSQAQNRINNREKSAMFKKHNMKKPSGSNIHIQIDGSSTASIVNNNTL</sequence>
<dbReference type="Proteomes" id="UP000079169">
    <property type="component" value="Unplaced"/>
</dbReference>
<dbReference type="AlphaFoldDB" id="A0A3Q0J8H5"/>
<evidence type="ECO:0000313" key="3">
    <source>
        <dbReference type="RefSeq" id="XP_026684736.1"/>
    </source>
</evidence>
<gene>
    <name evidence="3" type="primary">LOC103516583</name>
</gene>
<reference evidence="3" key="1">
    <citation type="submission" date="2025-08" db="UniProtKB">
        <authorList>
            <consortium name="RefSeq"/>
        </authorList>
    </citation>
    <scope>IDENTIFICATION</scope>
</reference>
<organism evidence="2 3">
    <name type="scientific">Diaphorina citri</name>
    <name type="common">Asian citrus psyllid</name>
    <dbReference type="NCBI Taxonomy" id="121845"/>
    <lineage>
        <taxon>Eukaryota</taxon>
        <taxon>Metazoa</taxon>
        <taxon>Ecdysozoa</taxon>
        <taxon>Arthropoda</taxon>
        <taxon>Hexapoda</taxon>
        <taxon>Insecta</taxon>
        <taxon>Pterygota</taxon>
        <taxon>Neoptera</taxon>
        <taxon>Paraneoptera</taxon>
        <taxon>Hemiptera</taxon>
        <taxon>Sternorrhyncha</taxon>
        <taxon>Psylloidea</taxon>
        <taxon>Psyllidae</taxon>
        <taxon>Diaphorininae</taxon>
        <taxon>Diaphorina</taxon>
    </lineage>
</organism>
<dbReference type="PaxDb" id="121845-A0A3Q0J8H5"/>
<evidence type="ECO:0000313" key="2">
    <source>
        <dbReference type="Proteomes" id="UP000079169"/>
    </source>
</evidence>
<proteinExistence type="predicted"/>
<dbReference type="KEGG" id="dci:103516583"/>
<feature type="domain" description="DUF4806" evidence="1">
    <location>
        <begin position="28"/>
        <end position="97"/>
    </location>
</feature>